<keyword evidence="7" id="KW-1185">Reference proteome</keyword>
<dbReference type="PANTHER" id="PTHR30457">
    <property type="entry name" value="5'-NUCLEOTIDASE SURE"/>
    <property type="match status" value="1"/>
</dbReference>
<keyword evidence="4" id="KW-0732">Signal</keyword>
<keyword evidence="3" id="KW-0378">Hydrolase</keyword>
<sequence length="299" mass="30887">MRLPLTLALLPFSVQAINIISSNDDGWAEINIRQLYDSLTAAGHSVVISAPAENESGTGSNDGTPSVLTSPCEFNSCPTGSPAYGQNSTEPRFNYVNSYPVTAIKYGINTLASTFFDASTPDLAVAGPNVGSNLGLGVFFSGTVGAATYAANTAGIPAIAFSGATGSQTAWDVSSVPVYSTVYAELARKVTDQLIAAGTPYLPENVWLNVNFGKVSDSSCATADDFTFVLSRIHAAVPLITAEDVETCGSTRLPTETKVVGSDGCFASVSVGMAGDKLDADATVQGVVLEKLADLLTCL</sequence>
<feature type="chain" id="PRO_5017403569" evidence="4">
    <location>
        <begin position="17"/>
        <end position="299"/>
    </location>
</feature>
<evidence type="ECO:0000313" key="7">
    <source>
        <dbReference type="Proteomes" id="UP000248961"/>
    </source>
</evidence>
<dbReference type="Pfam" id="PF01975">
    <property type="entry name" value="SurE"/>
    <property type="match status" value="1"/>
</dbReference>
<dbReference type="EMBL" id="KZ824281">
    <property type="protein sequence ID" value="RAL12853.1"/>
    <property type="molecule type" value="Genomic_DNA"/>
</dbReference>
<dbReference type="VEuPathDB" id="FungiDB:BO97DRAFT_477519"/>
<name>A0A395HZP0_ASPHC</name>
<dbReference type="Proteomes" id="UP000248961">
    <property type="component" value="Unassembled WGS sequence"/>
</dbReference>
<dbReference type="InterPro" id="IPR002828">
    <property type="entry name" value="SurE-like_Pase/nucleotidase"/>
</dbReference>
<dbReference type="GO" id="GO:0008252">
    <property type="term" value="F:nucleotidase activity"/>
    <property type="evidence" value="ECO:0007669"/>
    <property type="project" value="InterPro"/>
</dbReference>
<dbReference type="AlphaFoldDB" id="A0A395HZP0"/>
<dbReference type="OrthoDB" id="4018688at2759"/>
<organism evidence="6 7">
    <name type="scientific">Aspergillus homomorphus (strain CBS 101889)</name>
    <dbReference type="NCBI Taxonomy" id="1450537"/>
    <lineage>
        <taxon>Eukaryota</taxon>
        <taxon>Fungi</taxon>
        <taxon>Dikarya</taxon>
        <taxon>Ascomycota</taxon>
        <taxon>Pezizomycotina</taxon>
        <taxon>Eurotiomycetes</taxon>
        <taxon>Eurotiomycetidae</taxon>
        <taxon>Eurotiales</taxon>
        <taxon>Aspergillaceae</taxon>
        <taxon>Aspergillus</taxon>
        <taxon>Aspergillus subgen. Circumdati</taxon>
    </lineage>
</organism>
<evidence type="ECO:0000256" key="2">
    <source>
        <dbReference type="ARBA" id="ARBA00022723"/>
    </source>
</evidence>
<evidence type="ECO:0000256" key="3">
    <source>
        <dbReference type="ARBA" id="ARBA00022801"/>
    </source>
</evidence>
<gene>
    <name evidence="6" type="ORF">BO97DRAFT_477519</name>
</gene>
<accession>A0A395HZP0</accession>
<protein>
    <submittedName>
        <fullName evidence="6">Sure-like protein</fullName>
    </submittedName>
</protein>
<proteinExistence type="inferred from homology"/>
<dbReference type="GO" id="GO:0046872">
    <property type="term" value="F:metal ion binding"/>
    <property type="evidence" value="ECO:0007669"/>
    <property type="project" value="UniProtKB-KW"/>
</dbReference>
<feature type="domain" description="Survival protein SurE-like phosphatase/nucleotidase" evidence="5">
    <location>
        <begin position="19"/>
        <end position="221"/>
    </location>
</feature>
<reference evidence="6 7" key="1">
    <citation type="submission" date="2018-02" db="EMBL/GenBank/DDBJ databases">
        <title>The genomes of Aspergillus section Nigri reveals drivers in fungal speciation.</title>
        <authorList>
            <consortium name="DOE Joint Genome Institute"/>
            <person name="Vesth T.C."/>
            <person name="Nybo J."/>
            <person name="Theobald S."/>
            <person name="Brandl J."/>
            <person name="Frisvad J.C."/>
            <person name="Nielsen K.F."/>
            <person name="Lyhne E.K."/>
            <person name="Kogle M.E."/>
            <person name="Kuo A."/>
            <person name="Riley R."/>
            <person name="Clum A."/>
            <person name="Nolan M."/>
            <person name="Lipzen A."/>
            <person name="Salamov A."/>
            <person name="Henrissat B."/>
            <person name="Wiebenga A."/>
            <person name="De vries R.P."/>
            <person name="Grigoriev I.V."/>
            <person name="Mortensen U.H."/>
            <person name="Andersen M.R."/>
            <person name="Baker S.E."/>
        </authorList>
    </citation>
    <scope>NUCLEOTIDE SEQUENCE [LARGE SCALE GENOMIC DNA]</scope>
    <source>
        <strain evidence="6 7">CBS 101889</strain>
    </source>
</reference>
<dbReference type="InterPro" id="IPR036523">
    <property type="entry name" value="SurE-like_sf"/>
</dbReference>
<dbReference type="GeneID" id="37204846"/>
<dbReference type="Gene3D" id="3.40.1210.10">
    <property type="entry name" value="Survival protein SurE-like phosphatase/nucleotidase"/>
    <property type="match status" value="1"/>
</dbReference>
<comment type="similarity">
    <text evidence="1">Belongs to the SurE nucleotidase family.</text>
</comment>
<dbReference type="RefSeq" id="XP_025552007.1">
    <property type="nucleotide sequence ID" value="XM_025700557.1"/>
</dbReference>
<evidence type="ECO:0000256" key="1">
    <source>
        <dbReference type="ARBA" id="ARBA00011062"/>
    </source>
</evidence>
<evidence type="ECO:0000256" key="4">
    <source>
        <dbReference type="SAM" id="SignalP"/>
    </source>
</evidence>
<evidence type="ECO:0000259" key="5">
    <source>
        <dbReference type="Pfam" id="PF01975"/>
    </source>
</evidence>
<dbReference type="PANTHER" id="PTHR30457:SF0">
    <property type="entry name" value="PHOSPHATASE, PUTATIVE (AFU_ORTHOLOGUE AFUA_4G01070)-RELATED"/>
    <property type="match status" value="1"/>
</dbReference>
<dbReference type="STRING" id="1450537.A0A395HZP0"/>
<feature type="signal peptide" evidence="4">
    <location>
        <begin position="1"/>
        <end position="16"/>
    </location>
</feature>
<evidence type="ECO:0000313" key="6">
    <source>
        <dbReference type="EMBL" id="RAL12853.1"/>
    </source>
</evidence>
<dbReference type="SUPFAM" id="SSF64167">
    <property type="entry name" value="SurE-like"/>
    <property type="match status" value="1"/>
</dbReference>
<dbReference type="InterPro" id="IPR030048">
    <property type="entry name" value="SurE"/>
</dbReference>
<keyword evidence="2" id="KW-0479">Metal-binding</keyword>